<reference evidence="2 3" key="1">
    <citation type="submission" date="2016-11" db="EMBL/GenBank/DDBJ databases">
        <authorList>
            <person name="Jaros S."/>
            <person name="Januszkiewicz K."/>
            <person name="Wedrychowicz H."/>
        </authorList>
    </citation>
    <scope>NUCLEOTIDE SEQUENCE [LARGE SCALE GENOMIC DNA]</scope>
    <source>
        <strain evidence="2 3">DSM 10502</strain>
    </source>
</reference>
<keyword evidence="1" id="KW-1133">Transmembrane helix</keyword>
<feature type="transmembrane region" description="Helical" evidence="1">
    <location>
        <begin position="317"/>
        <end position="335"/>
    </location>
</feature>
<feature type="transmembrane region" description="Helical" evidence="1">
    <location>
        <begin position="176"/>
        <end position="195"/>
    </location>
</feature>
<feature type="transmembrane region" description="Helical" evidence="1">
    <location>
        <begin position="28"/>
        <end position="47"/>
    </location>
</feature>
<organism evidence="2 3">
    <name type="scientific">Schwartzia succinivorans DSM 10502</name>
    <dbReference type="NCBI Taxonomy" id="1123243"/>
    <lineage>
        <taxon>Bacteria</taxon>
        <taxon>Bacillati</taxon>
        <taxon>Bacillota</taxon>
        <taxon>Negativicutes</taxon>
        <taxon>Selenomonadales</taxon>
        <taxon>Selenomonadaceae</taxon>
        <taxon>Schwartzia</taxon>
    </lineage>
</organism>
<feature type="transmembrane region" description="Helical" evidence="1">
    <location>
        <begin position="384"/>
        <end position="409"/>
    </location>
</feature>
<dbReference type="Proteomes" id="UP000184404">
    <property type="component" value="Unassembled WGS sequence"/>
</dbReference>
<feature type="transmembrane region" description="Helical" evidence="1">
    <location>
        <begin position="59"/>
        <end position="77"/>
    </location>
</feature>
<dbReference type="RefSeq" id="WP_072934364.1">
    <property type="nucleotide sequence ID" value="NZ_FQUG01000002.1"/>
</dbReference>
<sequence>MTTGVLIILGFVVFAALMATKKLQTLLALPLMAAWVSAVSGLSLPVYLNNVLLGGAMKLGSAMAVVIFGAMFARVIMKTGIADALIKTAAELAGDHPVTIALVMSLATVFVFLGVSGLGAVIMVGSIAIPIMTGAGIKPVDAVVLQLLAMGVGLAANTASYGIWIGIFGGAVIPSYYLPMFTASILLLLSYLFIYVRKPGSGSFGNFIIGVLKGIISLPCSLYGAVVRALRRKPSSLLKEKRSVPGAAFLAPLIPVVIVFGSKAVFGFGKAEDGMVDPVAAAVFGFICASLYAAVVVRPEQLVQVFTGALVDGIKDVAGVVFLFMGIGMLVASVMHPQVAAVLNPLLKSVVPESHWALFFFFAVLAPAALYRGPLNMFGMGAGIAVLFVSLGTIPGVVLCGIFLSVGAIQGADPTNSQNVWLSGFANVDVNDVLKRMLPFVWLECCVMLLYVTLTQW</sequence>
<proteinExistence type="predicted"/>
<protein>
    <recommendedName>
        <fullName evidence="4">Citrate transporter</fullName>
    </recommendedName>
</protein>
<accession>A0A1M4STH6</accession>
<feature type="transmembrane region" description="Helical" evidence="1">
    <location>
        <begin position="355"/>
        <end position="372"/>
    </location>
</feature>
<evidence type="ECO:0000313" key="2">
    <source>
        <dbReference type="EMBL" id="SHE35533.1"/>
    </source>
</evidence>
<dbReference type="AlphaFoldDB" id="A0A1M4STH6"/>
<evidence type="ECO:0000313" key="3">
    <source>
        <dbReference type="Proteomes" id="UP000184404"/>
    </source>
</evidence>
<feature type="transmembrane region" description="Helical" evidence="1">
    <location>
        <begin position="143"/>
        <end position="164"/>
    </location>
</feature>
<evidence type="ECO:0008006" key="4">
    <source>
        <dbReference type="Google" id="ProtNLM"/>
    </source>
</evidence>
<name>A0A1M4STH6_9FIRM</name>
<keyword evidence="1" id="KW-0472">Membrane</keyword>
<gene>
    <name evidence="2" type="ORF">SAMN02745190_00245</name>
</gene>
<feature type="transmembrane region" description="Helical" evidence="1">
    <location>
        <begin position="437"/>
        <end position="454"/>
    </location>
</feature>
<feature type="transmembrane region" description="Helical" evidence="1">
    <location>
        <begin position="120"/>
        <end position="137"/>
    </location>
</feature>
<dbReference type="OrthoDB" id="1661999at2"/>
<feature type="transmembrane region" description="Helical" evidence="1">
    <location>
        <begin position="207"/>
        <end position="226"/>
    </location>
</feature>
<feature type="transmembrane region" description="Helical" evidence="1">
    <location>
        <begin position="247"/>
        <end position="266"/>
    </location>
</feature>
<feature type="transmembrane region" description="Helical" evidence="1">
    <location>
        <begin position="278"/>
        <end position="297"/>
    </location>
</feature>
<evidence type="ECO:0000256" key="1">
    <source>
        <dbReference type="SAM" id="Phobius"/>
    </source>
</evidence>
<keyword evidence="3" id="KW-1185">Reference proteome</keyword>
<keyword evidence="1" id="KW-0812">Transmembrane</keyword>
<dbReference type="STRING" id="1123243.SAMN02745190_00245"/>
<dbReference type="EMBL" id="FQUG01000002">
    <property type="protein sequence ID" value="SHE35533.1"/>
    <property type="molecule type" value="Genomic_DNA"/>
</dbReference>